<dbReference type="OrthoDB" id="1100095at2"/>
<evidence type="ECO:0000259" key="5">
    <source>
        <dbReference type="Pfam" id="PF04542"/>
    </source>
</evidence>
<dbReference type="NCBIfam" id="TIGR02985">
    <property type="entry name" value="Sig70_bacteroi1"/>
    <property type="match status" value="1"/>
</dbReference>
<reference evidence="7 8" key="1">
    <citation type="submission" date="2018-07" db="EMBL/GenBank/DDBJ databases">
        <title>Chitinophaga K2CV101002-2 sp. nov., isolated from a monsoon evergreen broad-leaved forest soil.</title>
        <authorList>
            <person name="Lv Y."/>
        </authorList>
    </citation>
    <scope>NUCLEOTIDE SEQUENCE [LARGE SCALE GENOMIC DNA]</scope>
    <source>
        <strain evidence="7 8">GDMCC 1.1288</strain>
    </source>
</reference>
<dbReference type="RefSeq" id="WP_116978933.1">
    <property type="nucleotide sequence ID" value="NZ_QPMM01000020.1"/>
</dbReference>
<name>A0A3E1Y245_9BACT</name>
<dbReference type="InterPro" id="IPR007627">
    <property type="entry name" value="RNA_pol_sigma70_r2"/>
</dbReference>
<dbReference type="Pfam" id="PF08281">
    <property type="entry name" value="Sigma70_r4_2"/>
    <property type="match status" value="1"/>
</dbReference>
<organism evidence="7 8">
    <name type="scientific">Chitinophaga silvatica</name>
    <dbReference type="NCBI Taxonomy" id="2282649"/>
    <lineage>
        <taxon>Bacteria</taxon>
        <taxon>Pseudomonadati</taxon>
        <taxon>Bacteroidota</taxon>
        <taxon>Chitinophagia</taxon>
        <taxon>Chitinophagales</taxon>
        <taxon>Chitinophagaceae</taxon>
        <taxon>Chitinophaga</taxon>
    </lineage>
</organism>
<dbReference type="GO" id="GO:0016987">
    <property type="term" value="F:sigma factor activity"/>
    <property type="evidence" value="ECO:0007669"/>
    <property type="project" value="UniProtKB-KW"/>
</dbReference>
<dbReference type="PANTHER" id="PTHR43133:SF46">
    <property type="entry name" value="RNA POLYMERASE SIGMA-70 FACTOR ECF SUBFAMILY"/>
    <property type="match status" value="1"/>
</dbReference>
<accession>A0A3E1Y245</accession>
<dbReference type="InterPro" id="IPR014327">
    <property type="entry name" value="RNA_pol_sigma70_bacteroid"/>
</dbReference>
<dbReference type="EMBL" id="QPMM01000020">
    <property type="protein sequence ID" value="RFS18696.1"/>
    <property type="molecule type" value="Genomic_DNA"/>
</dbReference>
<dbReference type="NCBIfam" id="TIGR02937">
    <property type="entry name" value="sigma70-ECF"/>
    <property type="match status" value="1"/>
</dbReference>
<feature type="domain" description="RNA polymerase sigma-70 region 2" evidence="5">
    <location>
        <begin position="22"/>
        <end position="87"/>
    </location>
</feature>
<feature type="domain" description="RNA polymerase sigma factor 70 region 4 type 2" evidence="6">
    <location>
        <begin position="114"/>
        <end position="165"/>
    </location>
</feature>
<dbReference type="InterPro" id="IPR014284">
    <property type="entry name" value="RNA_pol_sigma-70_dom"/>
</dbReference>
<dbReference type="Gene3D" id="1.10.1740.10">
    <property type="match status" value="1"/>
</dbReference>
<evidence type="ECO:0000259" key="6">
    <source>
        <dbReference type="Pfam" id="PF08281"/>
    </source>
</evidence>
<keyword evidence="4" id="KW-0804">Transcription</keyword>
<dbReference type="Gene3D" id="1.10.10.10">
    <property type="entry name" value="Winged helix-like DNA-binding domain superfamily/Winged helix DNA-binding domain"/>
    <property type="match status" value="1"/>
</dbReference>
<dbReference type="InterPro" id="IPR013324">
    <property type="entry name" value="RNA_pol_sigma_r3/r4-like"/>
</dbReference>
<evidence type="ECO:0000313" key="7">
    <source>
        <dbReference type="EMBL" id="RFS18696.1"/>
    </source>
</evidence>
<dbReference type="InterPro" id="IPR013249">
    <property type="entry name" value="RNA_pol_sigma70_r4_t2"/>
</dbReference>
<dbReference type="InterPro" id="IPR039425">
    <property type="entry name" value="RNA_pol_sigma-70-like"/>
</dbReference>
<dbReference type="GO" id="GO:0006352">
    <property type="term" value="P:DNA-templated transcription initiation"/>
    <property type="evidence" value="ECO:0007669"/>
    <property type="project" value="InterPro"/>
</dbReference>
<dbReference type="Proteomes" id="UP000260644">
    <property type="component" value="Unassembled WGS sequence"/>
</dbReference>
<dbReference type="GO" id="GO:0003677">
    <property type="term" value="F:DNA binding"/>
    <property type="evidence" value="ECO:0007669"/>
    <property type="project" value="InterPro"/>
</dbReference>
<comment type="caution">
    <text evidence="7">The sequence shown here is derived from an EMBL/GenBank/DDBJ whole genome shotgun (WGS) entry which is preliminary data.</text>
</comment>
<dbReference type="AlphaFoldDB" id="A0A3E1Y245"/>
<keyword evidence="8" id="KW-1185">Reference proteome</keyword>
<comment type="similarity">
    <text evidence="1">Belongs to the sigma-70 factor family. ECF subfamily.</text>
</comment>
<dbReference type="InterPro" id="IPR036388">
    <property type="entry name" value="WH-like_DNA-bd_sf"/>
</dbReference>
<evidence type="ECO:0000256" key="3">
    <source>
        <dbReference type="ARBA" id="ARBA00023082"/>
    </source>
</evidence>
<dbReference type="CDD" id="cd06171">
    <property type="entry name" value="Sigma70_r4"/>
    <property type="match status" value="1"/>
</dbReference>
<evidence type="ECO:0000256" key="1">
    <source>
        <dbReference type="ARBA" id="ARBA00010641"/>
    </source>
</evidence>
<sequence length="185" mass="21514">MDDQKLLTYLKVDNELAFEGIFRKYFIPLTGFANGYMDDREQAKDIVQAVLLNIWEQRESLQIHTALKSYLFNAVRNSCLNELQRNKTKQKRMEGLLTETADAVNSRMEYAELRQQIYAAIQLLPEECKRIFILSRFEKLKYSEIATRLGISVKTVEAQISKALRVLRIKLASALSMLLMFLKLL</sequence>
<dbReference type="SUPFAM" id="SSF88659">
    <property type="entry name" value="Sigma3 and sigma4 domains of RNA polymerase sigma factors"/>
    <property type="match status" value="1"/>
</dbReference>
<keyword evidence="2" id="KW-0805">Transcription regulation</keyword>
<keyword evidence="3" id="KW-0731">Sigma factor</keyword>
<evidence type="ECO:0000313" key="8">
    <source>
        <dbReference type="Proteomes" id="UP000260644"/>
    </source>
</evidence>
<gene>
    <name evidence="7" type="ORF">DVR12_27000</name>
</gene>
<dbReference type="InterPro" id="IPR013325">
    <property type="entry name" value="RNA_pol_sigma_r2"/>
</dbReference>
<protein>
    <submittedName>
        <fullName evidence="7">RNA polymerase sigma-70 factor</fullName>
    </submittedName>
</protein>
<evidence type="ECO:0000256" key="2">
    <source>
        <dbReference type="ARBA" id="ARBA00023015"/>
    </source>
</evidence>
<evidence type="ECO:0000256" key="4">
    <source>
        <dbReference type="ARBA" id="ARBA00023163"/>
    </source>
</evidence>
<dbReference type="Pfam" id="PF04542">
    <property type="entry name" value="Sigma70_r2"/>
    <property type="match status" value="1"/>
</dbReference>
<dbReference type="SUPFAM" id="SSF88946">
    <property type="entry name" value="Sigma2 domain of RNA polymerase sigma factors"/>
    <property type="match status" value="1"/>
</dbReference>
<proteinExistence type="inferred from homology"/>
<dbReference type="PANTHER" id="PTHR43133">
    <property type="entry name" value="RNA POLYMERASE ECF-TYPE SIGMA FACTO"/>
    <property type="match status" value="1"/>
</dbReference>